<protein>
    <submittedName>
        <fullName evidence="2">Uncharacterized protein</fullName>
    </submittedName>
</protein>
<feature type="region of interest" description="Disordered" evidence="1">
    <location>
        <begin position="1"/>
        <end position="25"/>
    </location>
</feature>
<feature type="compositionally biased region" description="Basic and acidic residues" evidence="1">
    <location>
        <begin position="330"/>
        <end position="343"/>
    </location>
</feature>
<proteinExistence type="predicted"/>
<dbReference type="EMBL" id="WUAV01000002">
    <property type="protein sequence ID" value="KAF1764466.1"/>
    <property type="molecule type" value="Genomic_DNA"/>
</dbReference>
<feature type="compositionally biased region" description="Basic and acidic residues" evidence="1">
    <location>
        <begin position="373"/>
        <end position="389"/>
    </location>
</feature>
<dbReference type="CTD" id="78773887"/>
<dbReference type="Proteomes" id="UP000483820">
    <property type="component" value="Chromosome II"/>
</dbReference>
<reference evidence="2 3" key="1">
    <citation type="submission" date="2019-12" db="EMBL/GenBank/DDBJ databases">
        <title>Chromosome-level assembly of the Caenorhabditis remanei genome.</title>
        <authorList>
            <person name="Teterina A.A."/>
            <person name="Willis J.H."/>
            <person name="Phillips P.C."/>
        </authorList>
    </citation>
    <scope>NUCLEOTIDE SEQUENCE [LARGE SCALE GENOMIC DNA]</scope>
    <source>
        <strain evidence="2 3">PX506</strain>
        <tissue evidence="2">Whole organism</tissue>
    </source>
</reference>
<evidence type="ECO:0000256" key="1">
    <source>
        <dbReference type="SAM" id="MobiDB-lite"/>
    </source>
</evidence>
<dbReference type="AlphaFoldDB" id="A0A6A5HCB8"/>
<name>A0A6A5HCB8_CAERE</name>
<feature type="compositionally biased region" description="Polar residues" evidence="1">
    <location>
        <begin position="359"/>
        <end position="371"/>
    </location>
</feature>
<evidence type="ECO:0000313" key="2">
    <source>
        <dbReference type="EMBL" id="KAF1764466.1"/>
    </source>
</evidence>
<sequence length="424" mass="49721">MSENSKSVDKSETKSELSFASNPPFSLEISPEKLEVPPEGLLEVTVKNPTENNQYFSCYFDSFYFLVDFKNANWHQKGDTPSAAEAYHTLKPGETYTLTIGYDNGKYPEKLLQKCSTCNDRKRVVRDDTKKQRLDPKDNIYYNLERPEGKLEISQRAIKMDCPVSLWRDMDIYLSEETEKYRMLKDVYLKIRLDQKRRARWGERLETLGAATYRRFKNENGPIHVSSFKSNKTNPETFWEKVLFTRCTPKNLEEFDKVSDDEIEKIKTERRETYTYDWFIINVDDLQKVVEECWEDQCQCEMPRLLTKEEMIKYLESIRNVKKTSIQEVVKSEKPKTIEEPKEKSKKSLKKLPQPEKSAPSSKFDNVESANKSSEKLKQEEEKIEEKKTPTTPQVAPIRKEKKPVVQEKKNKKKKKGNPCCSVS</sequence>
<organism evidence="2 3">
    <name type="scientific">Caenorhabditis remanei</name>
    <name type="common">Caenorhabditis vulgaris</name>
    <dbReference type="NCBI Taxonomy" id="31234"/>
    <lineage>
        <taxon>Eukaryota</taxon>
        <taxon>Metazoa</taxon>
        <taxon>Ecdysozoa</taxon>
        <taxon>Nematoda</taxon>
        <taxon>Chromadorea</taxon>
        <taxon>Rhabditida</taxon>
        <taxon>Rhabditina</taxon>
        <taxon>Rhabditomorpha</taxon>
        <taxon>Rhabditoidea</taxon>
        <taxon>Rhabditidae</taxon>
        <taxon>Peloderinae</taxon>
        <taxon>Caenorhabditis</taxon>
    </lineage>
</organism>
<dbReference type="KEGG" id="crq:GCK72_004414"/>
<gene>
    <name evidence="2" type="ORF">GCK72_004414</name>
</gene>
<feature type="region of interest" description="Disordered" evidence="1">
    <location>
        <begin position="329"/>
        <end position="424"/>
    </location>
</feature>
<dbReference type="GeneID" id="78773887"/>
<feature type="compositionally biased region" description="Basic and acidic residues" evidence="1">
    <location>
        <begin position="1"/>
        <end position="15"/>
    </location>
</feature>
<accession>A0A6A5HCB8</accession>
<evidence type="ECO:0000313" key="3">
    <source>
        <dbReference type="Proteomes" id="UP000483820"/>
    </source>
</evidence>
<comment type="caution">
    <text evidence="2">The sequence shown here is derived from an EMBL/GenBank/DDBJ whole genome shotgun (WGS) entry which is preliminary data.</text>
</comment>
<dbReference type="RefSeq" id="XP_053588860.1">
    <property type="nucleotide sequence ID" value="XM_053724666.1"/>
</dbReference>